<reference evidence="1 2" key="1">
    <citation type="submission" date="2021-11" db="EMBL/GenBank/DDBJ databases">
        <title>Black yeast isolated from Biological Soil Crust.</title>
        <authorList>
            <person name="Kurbessoian T."/>
        </authorList>
    </citation>
    <scope>NUCLEOTIDE SEQUENCE [LARGE SCALE GENOMIC DNA]</scope>
    <source>
        <strain evidence="1 2">CCFEE 5522</strain>
    </source>
</reference>
<protein>
    <submittedName>
        <fullName evidence="1">Uncharacterized protein</fullName>
    </submittedName>
</protein>
<sequence>MRSIWDSTDRAAFEKDVAALHTLAPSQIVPKDLRQAPGITTTDPGVELPNGLEKQFAKDLAFLAAWQSTPGCVAAATIQHKWKPNGLRVVIAANEGIAPEVSAALEHIFELVEEALEDIVRSTMPAQDG</sequence>
<gene>
    <name evidence="1" type="ORF">LTR36_006891</name>
</gene>
<dbReference type="EMBL" id="JAVFHQ010000043">
    <property type="protein sequence ID" value="KAK4542238.1"/>
    <property type="molecule type" value="Genomic_DNA"/>
</dbReference>
<comment type="caution">
    <text evidence="1">The sequence shown here is derived from an EMBL/GenBank/DDBJ whole genome shotgun (WGS) entry which is preliminary data.</text>
</comment>
<accession>A0AAV9JBD0</accession>
<dbReference type="Proteomes" id="UP001324427">
    <property type="component" value="Unassembled WGS sequence"/>
</dbReference>
<evidence type="ECO:0000313" key="1">
    <source>
        <dbReference type="EMBL" id="KAK4542238.1"/>
    </source>
</evidence>
<proteinExistence type="predicted"/>
<dbReference type="AlphaFoldDB" id="A0AAV9JBD0"/>
<organism evidence="1 2">
    <name type="scientific">Oleoguttula mirabilis</name>
    <dbReference type="NCBI Taxonomy" id="1507867"/>
    <lineage>
        <taxon>Eukaryota</taxon>
        <taxon>Fungi</taxon>
        <taxon>Dikarya</taxon>
        <taxon>Ascomycota</taxon>
        <taxon>Pezizomycotina</taxon>
        <taxon>Dothideomycetes</taxon>
        <taxon>Dothideomycetidae</taxon>
        <taxon>Mycosphaerellales</taxon>
        <taxon>Teratosphaeriaceae</taxon>
        <taxon>Oleoguttula</taxon>
    </lineage>
</organism>
<keyword evidence="2" id="KW-1185">Reference proteome</keyword>
<evidence type="ECO:0000313" key="2">
    <source>
        <dbReference type="Proteomes" id="UP001324427"/>
    </source>
</evidence>
<name>A0AAV9JBD0_9PEZI</name>